<keyword evidence="3" id="KW-1015">Disulfide bond</keyword>
<organism evidence="7 8">
    <name type="scientific">Mucilaginibacter gynuensis</name>
    <dbReference type="NCBI Taxonomy" id="1302236"/>
    <lineage>
        <taxon>Bacteria</taxon>
        <taxon>Pseudomonadati</taxon>
        <taxon>Bacteroidota</taxon>
        <taxon>Sphingobacteriia</taxon>
        <taxon>Sphingobacteriales</taxon>
        <taxon>Sphingobacteriaceae</taxon>
        <taxon>Mucilaginibacter</taxon>
    </lineage>
</organism>
<evidence type="ECO:0000313" key="8">
    <source>
        <dbReference type="Proteomes" id="UP001500582"/>
    </source>
</evidence>
<dbReference type="SUPFAM" id="SSF52833">
    <property type="entry name" value="Thioredoxin-like"/>
    <property type="match status" value="1"/>
</dbReference>
<feature type="domain" description="Thioredoxin" evidence="6">
    <location>
        <begin position="249"/>
        <end position="388"/>
    </location>
</feature>
<feature type="chain" id="PRO_5046736806" description="Thioredoxin domain-containing protein" evidence="5">
    <location>
        <begin position="20"/>
        <end position="388"/>
    </location>
</feature>
<accession>A0ABP8HD88</accession>
<keyword evidence="4" id="KW-0676">Redox-active center</keyword>
<gene>
    <name evidence="7" type="ORF">GCM10023149_47370</name>
</gene>
<evidence type="ECO:0000259" key="6">
    <source>
        <dbReference type="PROSITE" id="PS51352"/>
    </source>
</evidence>
<evidence type="ECO:0000256" key="1">
    <source>
        <dbReference type="ARBA" id="ARBA00004196"/>
    </source>
</evidence>
<dbReference type="InterPro" id="IPR000866">
    <property type="entry name" value="AhpC/TSA"/>
</dbReference>
<dbReference type="Gene3D" id="3.40.30.10">
    <property type="entry name" value="Glutaredoxin"/>
    <property type="match status" value="1"/>
</dbReference>
<evidence type="ECO:0000313" key="7">
    <source>
        <dbReference type="EMBL" id="GAA4337750.1"/>
    </source>
</evidence>
<proteinExistence type="predicted"/>
<evidence type="ECO:0000256" key="4">
    <source>
        <dbReference type="ARBA" id="ARBA00023284"/>
    </source>
</evidence>
<dbReference type="Proteomes" id="UP001500582">
    <property type="component" value="Unassembled WGS sequence"/>
</dbReference>
<protein>
    <recommendedName>
        <fullName evidence="6">Thioredoxin domain-containing protein</fullName>
    </recommendedName>
</protein>
<sequence>MKPILTVFFLLSFSTFCCAQTNNTPSVVGNTKTHSFNKKFTTQSIPTKEKETKLQSVTLHGNLTDLKDDRIIIAYPRFATFVVDTLEVLHGKFNWSKNLVAPSKAMLFLPGNSFVLYIEPGTITISGSIDSITVAGSKTDAKYREFDKSFDDLRAQKRLLNEKLKEAKGAQEMAILNTLSQISIKWAERENEFIKANPENAISTSTALQKASAGDYDDAIIAYNLLSKKIKTSAVGKEIERSLIITERSRIGAKLPDFTQNDPDGKPVRFSDFKGKYVFLDFWASWCAPCRAENSNVLKAYNTLKDKNFTVIGISVDNDAEQWKKAIKDDNMPWTMVSDLKGMKNEIAAYFNLSGVPFSLLIDPQGKVIAKNLTGVRLHQKLRQVFGN</sequence>
<dbReference type="CDD" id="cd02966">
    <property type="entry name" value="TlpA_like_family"/>
    <property type="match status" value="1"/>
</dbReference>
<dbReference type="PANTHER" id="PTHR42852">
    <property type="entry name" value="THIOL:DISULFIDE INTERCHANGE PROTEIN DSBE"/>
    <property type="match status" value="1"/>
</dbReference>
<name>A0ABP8HD88_9SPHI</name>
<dbReference type="InterPro" id="IPR050553">
    <property type="entry name" value="Thioredoxin_ResA/DsbE_sf"/>
</dbReference>
<comment type="caution">
    <text evidence="7">The sequence shown here is derived from an EMBL/GenBank/DDBJ whole genome shotgun (WGS) entry which is preliminary data.</text>
</comment>
<dbReference type="InterPro" id="IPR036249">
    <property type="entry name" value="Thioredoxin-like_sf"/>
</dbReference>
<feature type="signal peptide" evidence="5">
    <location>
        <begin position="1"/>
        <end position="19"/>
    </location>
</feature>
<keyword evidence="5" id="KW-0732">Signal</keyword>
<dbReference type="EMBL" id="BAABFT010000019">
    <property type="protein sequence ID" value="GAA4337750.1"/>
    <property type="molecule type" value="Genomic_DNA"/>
</dbReference>
<dbReference type="InterPro" id="IPR025380">
    <property type="entry name" value="DUF4369"/>
</dbReference>
<evidence type="ECO:0000256" key="5">
    <source>
        <dbReference type="SAM" id="SignalP"/>
    </source>
</evidence>
<dbReference type="Pfam" id="PF14289">
    <property type="entry name" value="DUF4369"/>
    <property type="match status" value="1"/>
</dbReference>
<reference evidence="8" key="1">
    <citation type="journal article" date="2019" name="Int. J. Syst. Evol. Microbiol.">
        <title>The Global Catalogue of Microorganisms (GCM) 10K type strain sequencing project: providing services to taxonomists for standard genome sequencing and annotation.</title>
        <authorList>
            <consortium name="The Broad Institute Genomics Platform"/>
            <consortium name="The Broad Institute Genome Sequencing Center for Infectious Disease"/>
            <person name="Wu L."/>
            <person name="Ma J."/>
        </authorList>
    </citation>
    <scope>NUCLEOTIDE SEQUENCE [LARGE SCALE GENOMIC DNA]</scope>
    <source>
        <strain evidence="8">JCM 17705</strain>
    </source>
</reference>
<evidence type="ECO:0000256" key="2">
    <source>
        <dbReference type="ARBA" id="ARBA00022748"/>
    </source>
</evidence>
<keyword evidence="8" id="KW-1185">Reference proteome</keyword>
<dbReference type="PANTHER" id="PTHR42852:SF6">
    <property type="entry name" value="THIOL:DISULFIDE INTERCHANGE PROTEIN DSBE"/>
    <property type="match status" value="1"/>
</dbReference>
<dbReference type="PROSITE" id="PS51352">
    <property type="entry name" value="THIOREDOXIN_2"/>
    <property type="match status" value="1"/>
</dbReference>
<dbReference type="PROSITE" id="PS00194">
    <property type="entry name" value="THIOREDOXIN_1"/>
    <property type="match status" value="1"/>
</dbReference>
<evidence type="ECO:0000256" key="3">
    <source>
        <dbReference type="ARBA" id="ARBA00023157"/>
    </source>
</evidence>
<dbReference type="InterPro" id="IPR017937">
    <property type="entry name" value="Thioredoxin_CS"/>
</dbReference>
<keyword evidence="2" id="KW-0201">Cytochrome c-type biogenesis</keyword>
<dbReference type="InterPro" id="IPR013766">
    <property type="entry name" value="Thioredoxin_domain"/>
</dbReference>
<dbReference type="RefSeq" id="WP_345213684.1">
    <property type="nucleotide sequence ID" value="NZ_BAABFT010000019.1"/>
</dbReference>
<dbReference type="Pfam" id="PF00578">
    <property type="entry name" value="AhpC-TSA"/>
    <property type="match status" value="1"/>
</dbReference>
<comment type="subcellular location">
    <subcellularLocation>
        <location evidence="1">Cell envelope</location>
    </subcellularLocation>
</comment>